<keyword evidence="3" id="KW-0732">Signal</keyword>
<dbReference type="Gene3D" id="1.25.40.10">
    <property type="entry name" value="Tetratricopeptide repeat domain"/>
    <property type="match status" value="1"/>
</dbReference>
<evidence type="ECO:0000313" key="5">
    <source>
        <dbReference type="EMBL" id="SBW04179.1"/>
    </source>
</evidence>
<keyword evidence="2" id="KW-0472">Membrane</keyword>
<protein>
    <recommendedName>
        <fullName evidence="4">DUF6377 domain-containing protein</fullName>
    </recommendedName>
</protein>
<feature type="signal peptide" evidence="3">
    <location>
        <begin position="1"/>
        <end position="22"/>
    </location>
</feature>
<accession>A0A212JXM3</accession>
<keyword evidence="2" id="KW-0812">Transmembrane</keyword>
<evidence type="ECO:0000256" key="2">
    <source>
        <dbReference type="SAM" id="Phobius"/>
    </source>
</evidence>
<name>A0A212JXM3_9BACT</name>
<proteinExistence type="predicted"/>
<evidence type="ECO:0000256" key="1">
    <source>
        <dbReference type="SAM" id="Coils"/>
    </source>
</evidence>
<gene>
    <name evidence="5" type="ORF">KL86DYS1_30771</name>
</gene>
<reference evidence="5" key="1">
    <citation type="submission" date="2016-04" db="EMBL/GenBank/DDBJ databases">
        <authorList>
            <person name="Evans L.H."/>
            <person name="Alamgir A."/>
            <person name="Owens N."/>
            <person name="Weber N.D."/>
            <person name="Virtaneva K."/>
            <person name="Barbian K."/>
            <person name="Babar A."/>
            <person name="Rosenke K."/>
        </authorList>
    </citation>
    <scope>NUCLEOTIDE SEQUENCE</scope>
    <source>
        <strain evidence="5">86-1</strain>
    </source>
</reference>
<feature type="coiled-coil region" evidence="1">
    <location>
        <begin position="353"/>
        <end position="383"/>
    </location>
</feature>
<dbReference type="AlphaFoldDB" id="A0A212JXM3"/>
<keyword evidence="2" id="KW-1133">Transmembrane helix</keyword>
<feature type="domain" description="DUF6377" evidence="4">
    <location>
        <begin position="256"/>
        <end position="503"/>
    </location>
</feature>
<dbReference type="SUPFAM" id="SSF48452">
    <property type="entry name" value="TPR-like"/>
    <property type="match status" value="1"/>
</dbReference>
<dbReference type="RefSeq" id="WP_296942839.1">
    <property type="nucleotide sequence ID" value="NZ_LT599032.1"/>
</dbReference>
<dbReference type="InterPro" id="IPR011990">
    <property type="entry name" value="TPR-like_helical_dom_sf"/>
</dbReference>
<evidence type="ECO:0000256" key="3">
    <source>
        <dbReference type="SAM" id="SignalP"/>
    </source>
</evidence>
<feature type="chain" id="PRO_5012307136" description="DUF6377 domain-containing protein" evidence="3">
    <location>
        <begin position="23"/>
        <end position="539"/>
    </location>
</feature>
<organism evidence="5">
    <name type="scientific">uncultured Dysgonomonas sp</name>
    <dbReference type="NCBI Taxonomy" id="206096"/>
    <lineage>
        <taxon>Bacteria</taxon>
        <taxon>Pseudomonadati</taxon>
        <taxon>Bacteroidota</taxon>
        <taxon>Bacteroidia</taxon>
        <taxon>Bacteroidales</taxon>
        <taxon>Dysgonomonadaceae</taxon>
        <taxon>Dysgonomonas</taxon>
        <taxon>environmental samples</taxon>
    </lineage>
</organism>
<dbReference type="EMBL" id="FLUM01000003">
    <property type="protein sequence ID" value="SBW04179.1"/>
    <property type="molecule type" value="Genomic_DNA"/>
</dbReference>
<evidence type="ECO:0000259" key="4">
    <source>
        <dbReference type="Pfam" id="PF19904"/>
    </source>
</evidence>
<sequence>MRHFFLMLLFFFSILSVSGAKSQLDSLLYELDLTIKNRPQYNMIKELRIDSLKAKLAQASDAEESHKIYHRLYREYRNYNMDSALFMATKKYDIAQSIGNIQYQYTASMNIAEILGIMGMYKEAFNIADKINRNGLDEDQMPYYYHFYHSTYSLLFENSLAQNEKSHYGHLVSQYKDSLLQVNDPNSIGYLLVENGKLVELGRYDEALSLMTKCYKENKNNESIVGSLAYGLSDIYEKLGNTEQQKKYLIISATSDLRRAVKSYISLRKLAVILYKEGDLDRAYSYIKCSMEDATFSKARFRTLEISETLPIIVAAYDKKATQEKSNLKKYLVLISILSVVLIISLVYIYKQLTRLSQARKRIKDMYEEVKQMNTELNGLNKKLSESNLVKEEYIGYVFNLCSSYIDKMETYRINVNRKLKTGKIDDALKTTSSTSLVSDELKEFFSNFDIIFLNLYPNFVDGFNALLKEDERITPKSDDILTPELRVFALIRLGINDSSKIASFLHYSPQTVYNYKLKIHNKLAVSKDDFANLIQQIG</sequence>
<dbReference type="InterPro" id="IPR045957">
    <property type="entry name" value="DUF6377"/>
</dbReference>
<dbReference type="Pfam" id="PF19904">
    <property type="entry name" value="DUF6377"/>
    <property type="match status" value="1"/>
</dbReference>
<keyword evidence="1" id="KW-0175">Coiled coil</keyword>
<feature type="transmembrane region" description="Helical" evidence="2">
    <location>
        <begin position="331"/>
        <end position="350"/>
    </location>
</feature>